<organism evidence="8 9">
    <name type="scientific">Mycolicibacterium tokaiense</name>
    <dbReference type="NCBI Taxonomy" id="39695"/>
    <lineage>
        <taxon>Bacteria</taxon>
        <taxon>Bacillati</taxon>
        <taxon>Actinomycetota</taxon>
        <taxon>Actinomycetes</taxon>
        <taxon>Mycobacteriales</taxon>
        <taxon>Mycobacteriaceae</taxon>
        <taxon>Mycolicibacterium</taxon>
    </lineage>
</organism>
<protein>
    <submittedName>
        <fullName evidence="8">Xanthine/uracil permease</fullName>
    </submittedName>
</protein>
<feature type="transmembrane region" description="Helical" evidence="7">
    <location>
        <begin position="181"/>
        <end position="201"/>
    </location>
</feature>
<accession>A0A378TI20</accession>
<feature type="transmembrane region" description="Helical" evidence="7">
    <location>
        <begin position="147"/>
        <end position="169"/>
    </location>
</feature>
<feature type="transmembrane region" description="Helical" evidence="7">
    <location>
        <begin position="61"/>
        <end position="79"/>
    </location>
</feature>
<dbReference type="GO" id="GO:0042907">
    <property type="term" value="F:xanthine transmembrane transporter activity"/>
    <property type="evidence" value="ECO:0007669"/>
    <property type="project" value="TreeGrafter"/>
</dbReference>
<keyword evidence="5 7" id="KW-1133">Transmembrane helix</keyword>
<feature type="transmembrane region" description="Helical" evidence="7">
    <location>
        <begin position="116"/>
        <end position="135"/>
    </location>
</feature>
<evidence type="ECO:0000256" key="1">
    <source>
        <dbReference type="ARBA" id="ARBA00004141"/>
    </source>
</evidence>
<keyword evidence="9" id="KW-1185">Reference proteome</keyword>
<dbReference type="Pfam" id="PF00860">
    <property type="entry name" value="Xan_ur_permease"/>
    <property type="match status" value="1"/>
</dbReference>
<evidence type="ECO:0000256" key="6">
    <source>
        <dbReference type="ARBA" id="ARBA00023136"/>
    </source>
</evidence>
<reference evidence="8 9" key="1">
    <citation type="submission" date="2018-06" db="EMBL/GenBank/DDBJ databases">
        <authorList>
            <consortium name="Pathogen Informatics"/>
            <person name="Doyle S."/>
        </authorList>
    </citation>
    <scope>NUCLEOTIDE SEQUENCE [LARGE SCALE GENOMIC DNA]</scope>
    <source>
        <strain evidence="8 9">NCTC10821</strain>
    </source>
</reference>
<gene>
    <name evidence="8" type="primary">ygfU_2</name>
    <name evidence="8" type="ORF">NCTC10821_03991</name>
</gene>
<evidence type="ECO:0000256" key="4">
    <source>
        <dbReference type="ARBA" id="ARBA00022692"/>
    </source>
</evidence>
<sequence length="468" mass="49134">MLFCMAEIESDEPSVLDVGIQDRVPLPKMGLFGLQHLLALTGIWIFPVLLGSALELSNLEVSHIVQACFLLTGIVTILQSSRIVRLPIVQGPTAAFFAALLVAGATYGLGTAFGSMLVAGVVFMLLSIPIGRLGLLGHVRKFAADPIVFGTLFIIIGAQLASIGLPGWFGVQGTPGYGWSSFWVGAVVVLVILACMVFGGNTLFKRGAIVWGIIAGSVLALAFGLWSPPDLSDAAFVGVPTLFPFGFGIAWPVVVLMLLAFLQAGAEAMGMYTLVAGWGGEKLSLNRINRGLFTEFLGTSIGSLFGGIGTTSYPENVGIIRVTRIGSRFVTMAAGVFALALAFLPQLSLFIAGLSGAVLAAASTVLFGIIAFSGVQMLRRVVWDDLNITVAATSFIVALGGQWIPEDIVATMSPAVQSVLTTPMMLGVVMLIGLNIIVNFGIRPMLARRRTDDPQPAVAPTPPEAVAE</sequence>
<keyword evidence="3" id="KW-0813">Transport</keyword>
<feature type="transmembrane region" description="Helical" evidence="7">
    <location>
        <begin position="350"/>
        <end position="374"/>
    </location>
</feature>
<comment type="similarity">
    <text evidence="2">Belongs to the nucleobase:cation symporter-2 (NCS2) (TC 2.A.40) family.</text>
</comment>
<evidence type="ECO:0000256" key="5">
    <source>
        <dbReference type="ARBA" id="ARBA00022989"/>
    </source>
</evidence>
<evidence type="ECO:0000313" key="8">
    <source>
        <dbReference type="EMBL" id="STZ60451.1"/>
    </source>
</evidence>
<feature type="transmembrane region" description="Helical" evidence="7">
    <location>
        <begin position="325"/>
        <end position="344"/>
    </location>
</feature>
<evidence type="ECO:0000256" key="3">
    <source>
        <dbReference type="ARBA" id="ARBA00022448"/>
    </source>
</evidence>
<evidence type="ECO:0000256" key="7">
    <source>
        <dbReference type="SAM" id="Phobius"/>
    </source>
</evidence>
<feature type="transmembrane region" description="Helical" evidence="7">
    <location>
        <begin position="31"/>
        <end position="49"/>
    </location>
</feature>
<dbReference type="PANTHER" id="PTHR42810:SF2">
    <property type="entry name" value="PURINE PERMEASE C1399.01C-RELATED"/>
    <property type="match status" value="1"/>
</dbReference>
<dbReference type="PANTHER" id="PTHR42810">
    <property type="entry name" value="PURINE PERMEASE C1399.01C-RELATED"/>
    <property type="match status" value="1"/>
</dbReference>
<feature type="transmembrane region" description="Helical" evidence="7">
    <location>
        <begin position="386"/>
        <end position="404"/>
    </location>
</feature>
<feature type="transmembrane region" description="Helical" evidence="7">
    <location>
        <begin position="424"/>
        <end position="442"/>
    </location>
</feature>
<dbReference type="Proteomes" id="UP000254978">
    <property type="component" value="Unassembled WGS sequence"/>
</dbReference>
<feature type="transmembrane region" description="Helical" evidence="7">
    <location>
        <begin position="242"/>
        <end position="262"/>
    </location>
</feature>
<keyword evidence="6 7" id="KW-0472">Membrane</keyword>
<dbReference type="AlphaFoldDB" id="A0A378TI20"/>
<dbReference type="GO" id="GO:0005886">
    <property type="term" value="C:plasma membrane"/>
    <property type="evidence" value="ECO:0007669"/>
    <property type="project" value="TreeGrafter"/>
</dbReference>
<dbReference type="EMBL" id="UGQT01000001">
    <property type="protein sequence ID" value="STZ60451.1"/>
    <property type="molecule type" value="Genomic_DNA"/>
</dbReference>
<name>A0A378TI20_9MYCO</name>
<evidence type="ECO:0000313" key="9">
    <source>
        <dbReference type="Proteomes" id="UP000254978"/>
    </source>
</evidence>
<feature type="transmembrane region" description="Helical" evidence="7">
    <location>
        <begin position="208"/>
        <end position="227"/>
    </location>
</feature>
<evidence type="ECO:0000256" key="2">
    <source>
        <dbReference type="ARBA" id="ARBA00008821"/>
    </source>
</evidence>
<dbReference type="InterPro" id="IPR006043">
    <property type="entry name" value="NCS2"/>
</dbReference>
<feature type="transmembrane region" description="Helical" evidence="7">
    <location>
        <begin position="91"/>
        <end position="110"/>
    </location>
</feature>
<dbReference type="NCBIfam" id="NF037981">
    <property type="entry name" value="NCS2_1"/>
    <property type="match status" value="1"/>
</dbReference>
<comment type="subcellular location">
    <subcellularLocation>
        <location evidence="1">Membrane</location>
        <topology evidence="1">Multi-pass membrane protein</topology>
    </subcellularLocation>
</comment>
<proteinExistence type="inferred from homology"/>
<keyword evidence="4 7" id="KW-0812">Transmembrane</keyword>